<evidence type="ECO:0000313" key="10">
    <source>
        <dbReference type="Proteomes" id="UP001500013"/>
    </source>
</evidence>
<feature type="transmembrane region" description="Helical" evidence="8">
    <location>
        <begin position="154"/>
        <end position="173"/>
    </location>
</feature>
<feature type="transmembrane region" description="Helical" evidence="8">
    <location>
        <begin position="114"/>
        <end position="134"/>
    </location>
</feature>
<keyword evidence="6 8" id="KW-0472">Membrane</keyword>
<evidence type="ECO:0000256" key="7">
    <source>
        <dbReference type="RuleBase" id="RU000477"/>
    </source>
</evidence>
<keyword evidence="4" id="KW-0677">Repeat</keyword>
<gene>
    <name evidence="9" type="ORF">GCM10009817_40310</name>
</gene>
<feature type="transmembrane region" description="Helical" evidence="8">
    <location>
        <begin position="37"/>
        <end position="58"/>
    </location>
</feature>
<feature type="transmembrane region" description="Helical" evidence="8">
    <location>
        <begin position="78"/>
        <end position="102"/>
    </location>
</feature>
<protein>
    <submittedName>
        <fullName evidence="9">MIP/aquaporin family protein</fullName>
    </submittedName>
</protein>
<organism evidence="9 10">
    <name type="scientific">Terrabacter lapilli</name>
    <dbReference type="NCBI Taxonomy" id="436231"/>
    <lineage>
        <taxon>Bacteria</taxon>
        <taxon>Bacillati</taxon>
        <taxon>Actinomycetota</taxon>
        <taxon>Actinomycetes</taxon>
        <taxon>Micrococcales</taxon>
        <taxon>Intrasporangiaceae</taxon>
        <taxon>Terrabacter</taxon>
    </lineage>
</organism>
<evidence type="ECO:0000256" key="5">
    <source>
        <dbReference type="ARBA" id="ARBA00022989"/>
    </source>
</evidence>
<keyword evidence="3 7" id="KW-0812">Transmembrane</keyword>
<keyword evidence="10" id="KW-1185">Reference proteome</keyword>
<dbReference type="InterPro" id="IPR023271">
    <property type="entry name" value="Aquaporin-like"/>
</dbReference>
<dbReference type="InterPro" id="IPR034294">
    <property type="entry name" value="Aquaporin_transptr"/>
</dbReference>
<keyword evidence="2 7" id="KW-0813">Transport</keyword>
<comment type="caution">
    <text evidence="9">The sequence shown here is derived from an EMBL/GenBank/DDBJ whole genome shotgun (WGS) entry which is preliminary data.</text>
</comment>
<evidence type="ECO:0000256" key="2">
    <source>
        <dbReference type="ARBA" id="ARBA00022448"/>
    </source>
</evidence>
<proteinExistence type="inferred from homology"/>
<dbReference type="EMBL" id="BAAAPU010000012">
    <property type="protein sequence ID" value="GAA1993966.1"/>
    <property type="molecule type" value="Genomic_DNA"/>
</dbReference>
<dbReference type="Pfam" id="PF00230">
    <property type="entry name" value="MIP"/>
    <property type="match status" value="1"/>
</dbReference>
<feature type="transmembrane region" description="Helical" evidence="8">
    <location>
        <begin position="180"/>
        <end position="196"/>
    </location>
</feature>
<feature type="transmembrane region" description="Helical" evidence="8">
    <location>
        <begin position="216"/>
        <end position="242"/>
    </location>
</feature>
<evidence type="ECO:0000256" key="1">
    <source>
        <dbReference type="ARBA" id="ARBA00004127"/>
    </source>
</evidence>
<evidence type="ECO:0000256" key="4">
    <source>
        <dbReference type="ARBA" id="ARBA00022737"/>
    </source>
</evidence>
<evidence type="ECO:0000256" key="6">
    <source>
        <dbReference type="ARBA" id="ARBA00023136"/>
    </source>
</evidence>
<reference evidence="10" key="1">
    <citation type="journal article" date="2019" name="Int. J. Syst. Evol. Microbiol.">
        <title>The Global Catalogue of Microorganisms (GCM) 10K type strain sequencing project: providing services to taxonomists for standard genome sequencing and annotation.</title>
        <authorList>
            <consortium name="The Broad Institute Genomics Platform"/>
            <consortium name="The Broad Institute Genome Sequencing Center for Infectious Disease"/>
            <person name="Wu L."/>
            <person name="Ma J."/>
        </authorList>
    </citation>
    <scope>NUCLEOTIDE SEQUENCE [LARGE SCALE GENOMIC DNA]</scope>
    <source>
        <strain evidence="10">JCM 15628</strain>
    </source>
</reference>
<dbReference type="SUPFAM" id="SSF81338">
    <property type="entry name" value="Aquaporin-like"/>
    <property type="match status" value="1"/>
</dbReference>
<dbReference type="Proteomes" id="UP001500013">
    <property type="component" value="Unassembled WGS sequence"/>
</dbReference>
<dbReference type="Gene3D" id="1.20.1080.10">
    <property type="entry name" value="Glycerol uptake facilitator protein"/>
    <property type="match status" value="1"/>
</dbReference>
<dbReference type="PANTHER" id="PTHR45665:SF9">
    <property type="entry name" value="AQUAPORIN-8"/>
    <property type="match status" value="1"/>
</dbReference>
<dbReference type="PANTHER" id="PTHR45665">
    <property type="entry name" value="AQUAPORIN-8"/>
    <property type="match status" value="1"/>
</dbReference>
<sequence>MTPAPEQADSPVPYALSRAAAHVQAPSGRSPALPSRVAAEGLGTGLLVATVVGSGIAATRLMPGQPGLQLLANSTATAAVLVALVLALQPVSAAFNPVVTLVERLAGVLATGEACALAGAQLIGGCLGAVLANLMFDLPPVTVSTHARATSSGVLLAEVVATFGLVVLIFATVRAGRERSVAYVVAGWIAAAYWATSSTSFANPAVTVARTLTDSFAGIAPASAPAFVAAQVIGGLLAVAALRILHPRPASGPPTTTEDEG</sequence>
<dbReference type="RefSeq" id="WP_344067132.1">
    <property type="nucleotide sequence ID" value="NZ_BAAAPU010000012.1"/>
</dbReference>
<name>A0ABP5EB76_9MICO</name>
<keyword evidence="5 8" id="KW-1133">Transmembrane helix</keyword>
<accession>A0ABP5EB76</accession>
<dbReference type="InterPro" id="IPR000425">
    <property type="entry name" value="MIP"/>
</dbReference>
<evidence type="ECO:0000256" key="8">
    <source>
        <dbReference type="SAM" id="Phobius"/>
    </source>
</evidence>
<evidence type="ECO:0000256" key="3">
    <source>
        <dbReference type="ARBA" id="ARBA00022692"/>
    </source>
</evidence>
<comment type="similarity">
    <text evidence="7">Belongs to the MIP/aquaporin (TC 1.A.8) family.</text>
</comment>
<evidence type="ECO:0000313" key="9">
    <source>
        <dbReference type="EMBL" id="GAA1993966.1"/>
    </source>
</evidence>
<dbReference type="PRINTS" id="PR00783">
    <property type="entry name" value="MINTRINSICP"/>
</dbReference>
<comment type="subcellular location">
    <subcellularLocation>
        <location evidence="1">Endomembrane system</location>
        <topology evidence="1">Multi-pass membrane protein</topology>
    </subcellularLocation>
</comment>